<dbReference type="InterPro" id="IPR027417">
    <property type="entry name" value="P-loop_NTPase"/>
</dbReference>
<comment type="caution">
    <text evidence="4">The sequence shown here is derived from an EMBL/GenBank/DDBJ whole genome shotgun (WGS) entry which is preliminary data.</text>
</comment>
<evidence type="ECO:0000259" key="3">
    <source>
        <dbReference type="PROSITE" id="PS51206"/>
    </source>
</evidence>
<evidence type="ECO:0000256" key="2">
    <source>
        <dbReference type="ARBA" id="ARBA00022840"/>
    </source>
</evidence>
<dbReference type="PROSITE" id="PS51206">
    <property type="entry name" value="SF3_HELICASE_1"/>
    <property type="match status" value="1"/>
</dbReference>
<dbReference type="SUPFAM" id="SSF53098">
    <property type="entry name" value="Ribonuclease H-like"/>
    <property type="match status" value="1"/>
</dbReference>
<dbReference type="Proteomes" id="UP000292665">
    <property type="component" value="Unassembled WGS sequence"/>
</dbReference>
<sequence length="990" mass="114151">MIDFLMISTRSTKRGVIEIYPKFVIKKSSDLMIRGGDFYAIWIEERGLWSTDEQDALQLIDRELDRYAEESRQRFDSDIKVLHMWDAESGMIDSWHKYCQKQMRDSFHTLDDKLIFSNTKTDKKDYASKKLKYPLEAGDLSAYNKLMSTLYSEAERQKIEWAIGSIVCGESKKLQKFMVLYGAAGTGKSTVLNIIQQLFEGYYSVFDAKALGSSSNSFALEAFKNNPLVAIQHDGDLSRIEDNTRLNSLVSHELMTVNEKFKSTYSNRFKCFLFMGTNKPVKITDAKSGLIRRLVDVSPSGNKLGPKEYKTIMKQIEFELGAIAYHCQEIYLKNPGMYDDYIPIAMLGASNDFYNFIVDSYHVFKRENGTTLKAAWEMYKTYCDEAKVGYPFSQRVFKEELKNYFRDYKERFNMEDGSRVRSYYIGFRTEKFEEETIVEKQEEKHSLLHFDSIESVFDRECSDCPAQYATEKETPSMKWDNVKTKLSDLNTSQIHYVKVPENHIVIDFDIPDKDGNKSFERNVEEASKWPATYAELSKSGKGVHLHYIYTGDVNKLSRVYDDHIEVKVFTGKSSLRRKLTKCNDLPIAAISSGLPMKGENKMVNFEAIKSEKGLRTLIKRNLNKEIHPGTKPSIDFIYKILEDAYSSDLSYDVTDMRNAVLAFAANSTHQADYCIKLVNKMQFKSADPSTAGKNEEAKLVFYDIEVFPNLFLVNWKMEGEGKPVVRMINPTPTEIEELMRFRLVGFNCRRYDNHILYARLMGYTNEQLYNLSQKIISGNDAVYIAKYKDGKWTATGTQFQIPYVFKKLFSKEEIVFEDMCETKSVSSALYLDMNEGLPDVSSSEKEFAKLEDQYKKGLLSDTTLENLCGELLERIEEGHNYIFIGRVGQFCPIKPGAGGGLLMREKDGKYYAATGSKGYRWLESEMVRELSKEDSIDRSYYDKLVDDAVKTISKYGDFEWFVSEDPYIAKPKLEDFMNIPEDADEEIPFN</sequence>
<evidence type="ECO:0000313" key="4">
    <source>
        <dbReference type="EMBL" id="RYS81764.1"/>
    </source>
</evidence>
<organism evidence="4 5">
    <name type="scientific">[Ruminococcus] torques</name>
    <dbReference type="NCBI Taxonomy" id="33039"/>
    <lineage>
        <taxon>Bacteria</taxon>
        <taxon>Bacillati</taxon>
        <taxon>Bacillota</taxon>
        <taxon>Clostridia</taxon>
        <taxon>Lachnospirales</taxon>
        <taxon>Lachnospiraceae</taxon>
        <taxon>Mediterraneibacter</taxon>
    </lineage>
</organism>
<reference evidence="4 5" key="1">
    <citation type="journal article" date="2019" name="Science, e1252229">
        <title>Invertible promoters mediate bacterial phase variation, antibiotic resistance, and host adaptation in the gut.</title>
        <authorList>
            <person name="Jiang X."/>
            <person name="Hall A.B."/>
            <person name="Arthur T.D."/>
            <person name="Plichta D.R."/>
            <person name="Covington C.T."/>
            <person name="Poyet M."/>
            <person name="Crothers J."/>
            <person name="Moses P.L."/>
            <person name="Tolonen A.C."/>
            <person name="Vlamakis H."/>
            <person name="Alm E.J."/>
            <person name="Xavier R.J."/>
        </authorList>
    </citation>
    <scope>NUCLEOTIDE SEQUENCE [LARGE SCALE GENOMIC DNA]</scope>
    <source>
        <strain evidence="5">aa_0143</strain>
    </source>
</reference>
<evidence type="ECO:0000313" key="5">
    <source>
        <dbReference type="Proteomes" id="UP000292665"/>
    </source>
</evidence>
<dbReference type="EMBL" id="RCYR01000002">
    <property type="protein sequence ID" value="RYS81764.1"/>
    <property type="molecule type" value="Genomic_DNA"/>
</dbReference>
<keyword evidence="2" id="KW-0067">ATP-binding</keyword>
<keyword evidence="1" id="KW-0547">Nucleotide-binding</keyword>
<dbReference type="AlphaFoldDB" id="A0A4Q5C8Z8"/>
<dbReference type="InterPro" id="IPR012337">
    <property type="entry name" value="RNaseH-like_sf"/>
</dbReference>
<feature type="domain" description="SF3 helicase" evidence="3">
    <location>
        <begin position="154"/>
        <end position="313"/>
    </location>
</feature>
<dbReference type="InterPro" id="IPR045455">
    <property type="entry name" value="NrS-1_pol-like_helicase"/>
</dbReference>
<protein>
    <recommendedName>
        <fullName evidence="3">SF3 helicase domain-containing protein</fullName>
    </recommendedName>
</protein>
<dbReference type="RefSeq" id="WP_129794708.1">
    <property type="nucleotide sequence ID" value="NZ_RCYR01000002.1"/>
</dbReference>
<name>A0A4Q5C8Z8_9FIRM</name>
<proteinExistence type="predicted"/>
<dbReference type="InterPro" id="IPR014015">
    <property type="entry name" value="Helicase_SF3_DNA-vir"/>
</dbReference>
<accession>A0A4Q5C8Z8</accession>
<dbReference type="SUPFAM" id="SSF52540">
    <property type="entry name" value="P-loop containing nucleoside triphosphate hydrolases"/>
    <property type="match status" value="1"/>
</dbReference>
<dbReference type="Pfam" id="PF19263">
    <property type="entry name" value="DUF5906"/>
    <property type="match status" value="1"/>
</dbReference>
<dbReference type="Gene3D" id="3.40.50.300">
    <property type="entry name" value="P-loop containing nucleotide triphosphate hydrolases"/>
    <property type="match status" value="1"/>
</dbReference>
<gene>
    <name evidence="4" type="ORF">EAI93_02685</name>
</gene>
<dbReference type="GO" id="GO:0005524">
    <property type="term" value="F:ATP binding"/>
    <property type="evidence" value="ECO:0007669"/>
    <property type="project" value="UniProtKB-KW"/>
</dbReference>
<evidence type="ECO:0000256" key="1">
    <source>
        <dbReference type="ARBA" id="ARBA00022741"/>
    </source>
</evidence>